<dbReference type="SMART" id="SM00220">
    <property type="entry name" value="S_TKc"/>
    <property type="match status" value="1"/>
</dbReference>
<feature type="domain" description="Protein kinase" evidence="7">
    <location>
        <begin position="35"/>
        <end position="288"/>
    </location>
</feature>
<name>A0A0N5CNT3_THECL</name>
<dbReference type="GO" id="GO:0050321">
    <property type="term" value="F:tau-protein kinase activity"/>
    <property type="evidence" value="ECO:0007669"/>
    <property type="project" value="TreeGrafter"/>
</dbReference>
<dbReference type="GO" id="GO:0005524">
    <property type="term" value="F:ATP binding"/>
    <property type="evidence" value="ECO:0007669"/>
    <property type="project" value="UniProtKB-KW"/>
</dbReference>
<dbReference type="GO" id="GO:0035556">
    <property type="term" value="P:intracellular signal transduction"/>
    <property type="evidence" value="ECO:0007669"/>
    <property type="project" value="TreeGrafter"/>
</dbReference>
<evidence type="ECO:0000256" key="5">
    <source>
        <dbReference type="ARBA" id="ARBA00022840"/>
    </source>
</evidence>
<dbReference type="OrthoDB" id="193931at2759"/>
<evidence type="ECO:0000256" key="4">
    <source>
        <dbReference type="ARBA" id="ARBA00022777"/>
    </source>
</evidence>
<evidence type="ECO:0000313" key="9">
    <source>
        <dbReference type="Proteomes" id="UP000276776"/>
    </source>
</evidence>
<dbReference type="InterPro" id="IPR011009">
    <property type="entry name" value="Kinase-like_dom_sf"/>
</dbReference>
<evidence type="ECO:0000256" key="2">
    <source>
        <dbReference type="ARBA" id="ARBA00022679"/>
    </source>
</evidence>
<dbReference type="Gene3D" id="1.10.510.10">
    <property type="entry name" value="Transferase(Phosphotransferase) domain 1"/>
    <property type="match status" value="1"/>
</dbReference>
<dbReference type="SUPFAM" id="SSF56112">
    <property type="entry name" value="Protein kinase-like (PK-like)"/>
    <property type="match status" value="1"/>
</dbReference>
<dbReference type="STRING" id="103827.A0A0N5CNT3"/>
<dbReference type="OMA" id="CENIMLD"/>
<dbReference type="Pfam" id="PF00069">
    <property type="entry name" value="Pkinase"/>
    <property type="match status" value="1"/>
</dbReference>
<evidence type="ECO:0000256" key="6">
    <source>
        <dbReference type="SAM" id="Phobius"/>
    </source>
</evidence>
<feature type="transmembrane region" description="Helical" evidence="6">
    <location>
        <begin position="211"/>
        <end position="232"/>
    </location>
</feature>
<dbReference type="WBParaSite" id="TCLT_0000185501-mRNA-1">
    <property type="protein sequence ID" value="TCLT_0000185501-mRNA-1"/>
    <property type="gene ID" value="TCLT_0000185501"/>
</dbReference>
<keyword evidence="1" id="KW-0723">Serine/threonine-protein kinase</keyword>
<gene>
    <name evidence="8" type="ORF">TCLT_LOCUS1856</name>
</gene>
<keyword evidence="6" id="KW-0472">Membrane</keyword>
<accession>A0A0N5CNT3</accession>
<dbReference type="GO" id="GO:0000226">
    <property type="term" value="P:microtubule cytoskeleton organization"/>
    <property type="evidence" value="ECO:0007669"/>
    <property type="project" value="TreeGrafter"/>
</dbReference>
<dbReference type="PANTHER" id="PTHR24346">
    <property type="entry name" value="MAP/MICROTUBULE AFFINITY-REGULATING KINASE"/>
    <property type="match status" value="1"/>
</dbReference>
<keyword evidence="4" id="KW-0418">Kinase</keyword>
<organism evidence="10">
    <name type="scientific">Thelazia callipaeda</name>
    <name type="common">Oriental eyeworm</name>
    <name type="synonym">Parasitic nematode</name>
    <dbReference type="NCBI Taxonomy" id="103827"/>
    <lineage>
        <taxon>Eukaryota</taxon>
        <taxon>Metazoa</taxon>
        <taxon>Ecdysozoa</taxon>
        <taxon>Nematoda</taxon>
        <taxon>Chromadorea</taxon>
        <taxon>Rhabditida</taxon>
        <taxon>Spirurina</taxon>
        <taxon>Spiruromorpha</taxon>
        <taxon>Thelazioidea</taxon>
        <taxon>Thelaziidae</taxon>
        <taxon>Thelazia</taxon>
    </lineage>
</organism>
<evidence type="ECO:0000313" key="8">
    <source>
        <dbReference type="EMBL" id="VDM97510.1"/>
    </source>
</evidence>
<dbReference type="PROSITE" id="PS50011">
    <property type="entry name" value="PROTEIN_KINASE_DOM"/>
    <property type="match status" value="1"/>
</dbReference>
<dbReference type="AlphaFoldDB" id="A0A0N5CNT3"/>
<keyword evidence="5" id="KW-0067">ATP-binding</keyword>
<dbReference type="InterPro" id="IPR008271">
    <property type="entry name" value="Ser/Thr_kinase_AS"/>
</dbReference>
<dbReference type="EMBL" id="UYYF01000290">
    <property type="protein sequence ID" value="VDM97510.1"/>
    <property type="molecule type" value="Genomic_DNA"/>
</dbReference>
<dbReference type="PROSITE" id="PS00108">
    <property type="entry name" value="PROTEIN_KINASE_ST"/>
    <property type="match status" value="1"/>
</dbReference>
<protein>
    <submittedName>
        <fullName evidence="10">Protein kinase domain-containing protein</fullName>
    </submittedName>
</protein>
<evidence type="ECO:0000256" key="3">
    <source>
        <dbReference type="ARBA" id="ARBA00022741"/>
    </source>
</evidence>
<keyword evidence="6" id="KW-1133">Transmembrane helix</keyword>
<keyword evidence="6" id="KW-0812">Transmembrane</keyword>
<reference evidence="8 9" key="2">
    <citation type="submission" date="2018-11" db="EMBL/GenBank/DDBJ databases">
        <authorList>
            <consortium name="Pathogen Informatics"/>
        </authorList>
    </citation>
    <scope>NUCLEOTIDE SEQUENCE [LARGE SCALE GENOMIC DNA]</scope>
</reference>
<evidence type="ECO:0000256" key="1">
    <source>
        <dbReference type="ARBA" id="ARBA00022527"/>
    </source>
</evidence>
<evidence type="ECO:0000259" key="7">
    <source>
        <dbReference type="PROSITE" id="PS50011"/>
    </source>
</evidence>
<dbReference type="GO" id="GO:0005737">
    <property type="term" value="C:cytoplasm"/>
    <property type="evidence" value="ECO:0007669"/>
    <property type="project" value="TreeGrafter"/>
</dbReference>
<sequence length="309" mass="35814">MENMGNESDSENSESSSPHAGILKYLEEKGIHNKEVIVFISGKGTFSSVISARYDKMHMEVALKIIDTRPGSDFIVRFLPRERNIVQQLNHANIIKNFEVIDKLPYVCFVQEYASHGDLLQKIKKNDRIEESEGQFYFRQLIEALIYLKSLCIAHRDIKCENIFLDSCDNVKLGDFGFARYMKSDELSHTFCGSRAYVAPELLRSRPYNGFLADIWSAGVVLYVMVTGYMPYDDRNMTKMLEKQLQHRIAFPRRRSLSTEVKELIYAMVHPDPLLRRSYPDIIKSSWLVDIKYEIRSEPFDPEESTQSP</sequence>
<keyword evidence="3" id="KW-0547">Nucleotide-binding</keyword>
<keyword evidence="2" id="KW-0808">Transferase</keyword>
<proteinExistence type="predicted"/>
<keyword evidence="9" id="KW-1185">Reference proteome</keyword>
<reference evidence="10" key="1">
    <citation type="submission" date="2017-02" db="UniProtKB">
        <authorList>
            <consortium name="WormBaseParasite"/>
        </authorList>
    </citation>
    <scope>IDENTIFICATION</scope>
</reference>
<dbReference type="InterPro" id="IPR000719">
    <property type="entry name" value="Prot_kinase_dom"/>
</dbReference>
<dbReference type="Proteomes" id="UP000276776">
    <property type="component" value="Unassembled WGS sequence"/>
</dbReference>
<dbReference type="PANTHER" id="PTHR24346:SF82">
    <property type="entry name" value="KP78A-RELATED"/>
    <property type="match status" value="1"/>
</dbReference>
<dbReference type="FunFam" id="1.10.510.10:FF:000658">
    <property type="entry name" value="Protein CBG12184"/>
    <property type="match status" value="1"/>
</dbReference>
<evidence type="ECO:0000313" key="10">
    <source>
        <dbReference type="WBParaSite" id="TCLT_0000185501-mRNA-1"/>
    </source>
</evidence>